<sequence>MVGRNQIAGRVPARILYSREELLKLQCLVTTPPDVPDEIRRRREQGRRTETRRIISCVSFSEDVNLHKAETAWKPSVKKNWGEQDPEMAVTQEMFGRMRGILNKLTLEKFEQLMKQVAELSLNTEDRLEGIGNIIFEKAISEPKFAGTYAKMCHCLKEITVPCRDDPSKNLKFHLLMLHLCRKEFIKFHDNATTSAENQQDPSTAATDNKRQHLKKSSEDVAQRRRAVGNMKFLGELFKLDMVKDVIIHGCIAVFLDTKSQETLECLCCLITTTGPVLDCENIKPRMDGYFIQMESILKEGKTTSRIRFMLQDVMDLRQNNWVSRRGEQGPKTISQVHEETKLENQLEVITVQSNETRKIISGVSFSMDVKLHKVDNAWRPSIKNIKVEQDAETAETHELFGRMRSILNKLTPDKFEQLMKQVTELSMTTEDRLEGIGSMIFEKAICELKFTSTYAKMCQCLKELTVPCNDDPAVNLNFRLLMLHLCRKEFFKVNGDGKMLEKEWQNLNATDMEEGRQHLKEELGTKVIAHRRRAVGSMRLLGELFKLDMVRDVVILGCIVTFLDTQSEVALECTCCLITTTGLILDCENVKPQLDGCFSKLKQILNEGKTTSRIRFMLEDVMDLRQNNWVPRRDEQVPKTINQVHLEAELENQLEIRKPAVAIDTEPAVENDTEPAVENDTEPAVEGNDTEPAVAIDTEPAVKEDTVSANFTTVDTSQSCEIPKVQNSGTHKIISGVSFSKDVKLHKVENAWRPSIKKDKVEQDPEKTVTQELFRRMRSILNKLTPEKFEQLVNQVAELNIDTTERLQGVVDIVFEKAIFEPKFASTYAKMCHRLKELNAPLNDCLEATLNFHLAILNRCWVEFDLVNERALRPKEELEANVAASHRRSVGNVKFLGELFNLEMAEEFLMHRCITTLLDNQGEKALECLCCLLSTIGRNLDCDKNKCHIDKYLRKMEQILKEGKTSSRIRFMLQDLMDLRQNKWAPKNSNQGPKTISQVHSDAQLETQQERSKVEQQLRAKANNWDPRGLTFWDFLYYKTSTEGSVPWQLRRHLWISRSPPPMKKPWVTPPGPPPPGYAKVPQCPYPPQPVGPPVTSPVVSVQTIYVQPGVAFGDRPVQVHCPACAQFVLSRMEYHSGTMTWLSCLALSFFGCIYGCCLIPFCADSLKDVKHCCPNCHNVLGVYRRL</sequence>
<protein>
    <recommendedName>
        <fullName evidence="3">LITAF domain-containing protein</fullName>
    </recommendedName>
</protein>
<dbReference type="GO" id="GO:0003729">
    <property type="term" value="F:mRNA binding"/>
    <property type="evidence" value="ECO:0007669"/>
    <property type="project" value="TreeGrafter"/>
</dbReference>
<name>A0A9D3LK62_ANGAN</name>
<evidence type="ECO:0000259" key="3">
    <source>
        <dbReference type="PROSITE" id="PS51837"/>
    </source>
</evidence>
<evidence type="ECO:0000256" key="1">
    <source>
        <dbReference type="SAM" id="MobiDB-lite"/>
    </source>
</evidence>
<feature type="transmembrane region" description="Helical" evidence="2">
    <location>
        <begin position="1141"/>
        <end position="1163"/>
    </location>
</feature>
<feature type="compositionally biased region" description="Polar residues" evidence="1">
    <location>
        <begin position="988"/>
        <end position="1008"/>
    </location>
</feature>
<comment type="caution">
    <text evidence="4">The sequence shown here is derived from an EMBL/GenBank/DDBJ whole genome shotgun (WGS) entry which is preliminary data.</text>
</comment>
<dbReference type="PANTHER" id="PTHR23253:SF78">
    <property type="entry name" value="EUKARYOTIC TRANSLATION INITIATION FACTOR 4G1, ISOFORM B-RELATED"/>
    <property type="match status" value="1"/>
</dbReference>
<evidence type="ECO:0000313" key="4">
    <source>
        <dbReference type="EMBL" id="KAG5831886.1"/>
    </source>
</evidence>
<dbReference type="GO" id="GO:0003743">
    <property type="term" value="F:translation initiation factor activity"/>
    <property type="evidence" value="ECO:0007669"/>
    <property type="project" value="TreeGrafter"/>
</dbReference>
<dbReference type="Pfam" id="PF10601">
    <property type="entry name" value="zf-LITAF-like"/>
    <property type="match status" value="1"/>
</dbReference>
<dbReference type="SUPFAM" id="SSF48371">
    <property type="entry name" value="ARM repeat"/>
    <property type="match status" value="3"/>
</dbReference>
<reference evidence="4" key="1">
    <citation type="submission" date="2021-01" db="EMBL/GenBank/DDBJ databases">
        <title>A chromosome-scale assembly of European eel, Anguilla anguilla.</title>
        <authorList>
            <person name="Henkel C."/>
            <person name="Jong-Raadsen S.A."/>
            <person name="Dufour S."/>
            <person name="Weltzien F.-A."/>
            <person name="Palstra A.P."/>
            <person name="Pelster B."/>
            <person name="Spaink H.P."/>
            <person name="Van Den Thillart G.E."/>
            <person name="Jansen H."/>
            <person name="Zahm M."/>
            <person name="Klopp C."/>
            <person name="Cedric C."/>
            <person name="Louis A."/>
            <person name="Berthelot C."/>
            <person name="Parey E."/>
            <person name="Roest Crollius H."/>
            <person name="Montfort J."/>
            <person name="Robinson-Rechavi M."/>
            <person name="Bucao C."/>
            <person name="Bouchez O."/>
            <person name="Gislard M."/>
            <person name="Lluch J."/>
            <person name="Milhes M."/>
            <person name="Lampietro C."/>
            <person name="Lopez Roques C."/>
            <person name="Donnadieu C."/>
            <person name="Braasch I."/>
            <person name="Desvignes T."/>
            <person name="Postlethwait J."/>
            <person name="Bobe J."/>
            <person name="Guiguen Y."/>
            <person name="Dirks R."/>
        </authorList>
    </citation>
    <scope>NUCLEOTIDE SEQUENCE</scope>
    <source>
        <strain evidence="4">Tag_6206</strain>
        <tissue evidence="4">Liver</tissue>
    </source>
</reference>
<feature type="region of interest" description="Disordered" evidence="1">
    <location>
        <begin position="670"/>
        <end position="689"/>
    </location>
</feature>
<dbReference type="PANTHER" id="PTHR23253">
    <property type="entry name" value="EUKARYOTIC TRANSLATION INITIATION FACTOR 4 GAMMA"/>
    <property type="match status" value="1"/>
</dbReference>
<keyword evidence="2" id="KW-1133">Transmembrane helix</keyword>
<dbReference type="SMART" id="SM00543">
    <property type="entry name" value="MIF4G"/>
    <property type="match status" value="3"/>
</dbReference>
<keyword evidence="5" id="KW-1185">Reference proteome</keyword>
<dbReference type="InterPro" id="IPR003890">
    <property type="entry name" value="MIF4G-like_typ-3"/>
</dbReference>
<feature type="compositionally biased region" description="Polar residues" evidence="1">
    <location>
        <begin position="193"/>
        <end position="207"/>
    </location>
</feature>
<evidence type="ECO:0000313" key="5">
    <source>
        <dbReference type="Proteomes" id="UP001044222"/>
    </source>
</evidence>
<feature type="compositionally biased region" description="Acidic residues" evidence="1">
    <location>
        <begin position="670"/>
        <end position="684"/>
    </location>
</feature>
<feature type="region of interest" description="Disordered" evidence="1">
    <location>
        <begin position="985"/>
        <end position="1011"/>
    </location>
</feature>
<dbReference type="Proteomes" id="UP001044222">
    <property type="component" value="Chromosome 17"/>
</dbReference>
<dbReference type="InterPro" id="IPR006629">
    <property type="entry name" value="LITAF"/>
</dbReference>
<feature type="domain" description="LITAF" evidence="3">
    <location>
        <begin position="1103"/>
        <end position="1187"/>
    </location>
</feature>
<feature type="compositionally biased region" description="Basic and acidic residues" evidence="1">
    <location>
        <begin position="208"/>
        <end position="221"/>
    </location>
</feature>
<dbReference type="EMBL" id="JAFIRN010000017">
    <property type="protein sequence ID" value="KAG5831886.1"/>
    <property type="molecule type" value="Genomic_DNA"/>
</dbReference>
<dbReference type="SMART" id="SM00714">
    <property type="entry name" value="LITAF"/>
    <property type="match status" value="1"/>
</dbReference>
<dbReference type="Gene3D" id="1.25.40.180">
    <property type="match status" value="3"/>
</dbReference>
<keyword evidence="2" id="KW-0472">Membrane</keyword>
<accession>A0A9D3LK62</accession>
<organism evidence="4 5">
    <name type="scientific">Anguilla anguilla</name>
    <name type="common">European freshwater eel</name>
    <name type="synonym">Muraena anguilla</name>
    <dbReference type="NCBI Taxonomy" id="7936"/>
    <lineage>
        <taxon>Eukaryota</taxon>
        <taxon>Metazoa</taxon>
        <taxon>Chordata</taxon>
        <taxon>Craniata</taxon>
        <taxon>Vertebrata</taxon>
        <taxon>Euteleostomi</taxon>
        <taxon>Actinopterygii</taxon>
        <taxon>Neopterygii</taxon>
        <taxon>Teleostei</taxon>
        <taxon>Anguilliformes</taxon>
        <taxon>Anguillidae</taxon>
        <taxon>Anguilla</taxon>
    </lineage>
</organism>
<keyword evidence="2" id="KW-0812">Transmembrane</keyword>
<feature type="region of interest" description="Disordered" evidence="1">
    <location>
        <begin position="193"/>
        <end position="221"/>
    </location>
</feature>
<evidence type="ECO:0000256" key="2">
    <source>
        <dbReference type="SAM" id="Phobius"/>
    </source>
</evidence>
<dbReference type="GO" id="GO:0016281">
    <property type="term" value="C:eukaryotic translation initiation factor 4F complex"/>
    <property type="evidence" value="ECO:0007669"/>
    <property type="project" value="TreeGrafter"/>
</dbReference>
<dbReference type="Pfam" id="PF02854">
    <property type="entry name" value="MIF4G"/>
    <property type="match status" value="3"/>
</dbReference>
<dbReference type="AlphaFoldDB" id="A0A9D3LK62"/>
<dbReference type="FunFam" id="1.25.40.180:FF:000068">
    <property type="entry name" value="Eukaryotic translation initiation factor 4 gamma 1-like Protein"/>
    <property type="match status" value="3"/>
</dbReference>
<gene>
    <name evidence="4" type="ORF">ANANG_G00285110</name>
</gene>
<dbReference type="PROSITE" id="PS51837">
    <property type="entry name" value="LITAF"/>
    <property type="match status" value="1"/>
</dbReference>
<proteinExistence type="predicted"/>
<dbReference type="InterPro" id="IPR016024">
    <property type="entry name" value="ARM-type_fold"/>
</dbReference>